<dbReference type="Pfam" id="PF00106">
    <property type="entry name" value="adh_short"/>
    <property type="match status" value="1"/>
</dbReference>
<reference evidence="5" key="1">
    <citation type="submission" date="2021-06" db="EMBL/GenBank/DDBJ databases">
        <authorList>
            <person name="Hodson N. C."/>
            <person name="Mongue J. A."/>
            <person name="Jaron S. K."/>
        </authorList>
    </citation>
    <scope>NUCLEOTIDE SEQUENCE</scope>
</reference>
<dbReference type="InterPro" id="IPR020904">
    <property type="entry name" value="Sc_DH/Rdtase_CS"/>
</dbReference>
<evidence type="ECO:0000256" key="3">
    <source>
        <dbReference type="ARBA" id="ARBA00022857"/>
    </source>
</evidence>
<dbReference type="GO" id="GO:0050038">
    <property type="term" value="F:L-xylulose reductase (NADPH) activity"/>
    <property type="evidence" value="ECO:0007669"/>
    <property type="project" value="TreeGrafter"/>
</dbReference>
<dbReference type="PROSITE" id="PS00061">
    <property type="entry name" value="ADH_SHORT"/>
    <property type="match status" value="1"/>
</dbReference>
<evidence type="ECO:0000313" key="5">
    <source>
        <dbReference type="EMBL" id="CAG7823376.1"/>
    </source>
</evidence>
<gene>
    <name evidence="5" type="ORF">AFUS01_LOCUS33597</name>
</gene>
<comment type="subunit">
    <text evidence="2">Homotetramer.</text>
</comment>
<dbReference type="Proteomes" id="UP000708208">
    <property type="component" value="Unassembled WGS sequence"/>
</dbReference>
<keyword evidence="6" id="KW-1185">Reference proteome</keyword>
<keyword evidence="4" id="KW-0560">Oxidoreductase</keyword>
<name>A0A8J2PQ81_9HEXA</name>
<dbReference type="FunFam" id="3.40.50.720:FF:000084">
    <property type="entry name" value="Short-chain dehydrogenase reductase"/>
    <property type="match status" value="1"/>
</dbReference>
<evidence type="ECO:0008006" key="7">
    <source>
        <dbReference type="Google" id="ProtNLM"/>
    </source>
</evidence>
<evidence type="ECO:0000256" key="1">
    <source>
        <dbReference type="ARBA" id="ARBA00006484"/>
    </source>
</evidence>
<dbReference type="OrthoDB" id="1393670at2759"/>
<dbReference type="GO" id="GO:0004090">
    <property type="term" value="F:carbonyl reductase (NADPH) activity"/>
    <property type="evidence" value="ECO:0007669"/>
    <property type="project" value="TreeGrafter"/>
</dbReference>
<dbReference type="EMBL" id="CAJVCH010529297">
    <property type="protein sequence ID" value="CAG7823376.1"/>
    <property type="molecule type" value="Genomic_DNA"/>
</dbReference>
<dbReference type="GO" id="GO:0006006">
    <property type="term" value="P:glucose metabolic process"/>
    <property type="evidence" value="ECO:0007669"/>
    <property type="project" value="TreeGrafter"/>
</dbReference>
<proteinExistence type="inferred from homology"/>
<dbReference type="InterPro" id="IPR051737">
    <property type="entry name" value="L-xylulose/Carbonyl_redctase"/>
</dbReference>
<evidence type="ECO:0000256" key="2">
    <source>
        <dbReference type="ARBA" id="ARBA00011881"/>
    </source>
</evidence>
<dbReference type="GO" id="GO:0005997">
    <property type="term" value="P:xylulose metabolic process"/>
    <property type="evidence" value="ECO:0007669"/>
    <property type="project" value="TreeGrafter"/>
</dbReference>
<comment type="caution">
    <text evidence="5">The sequence shown here is derived from an EMBL/GenBank/DDBJ whole genome shotgun (WGS) entry which is preliminary data.</text>
</comment>
<comment type="similarity">
    <text evidence="1">Belongs to the short-chain dehydrogenases/reductases (SDR) family.</text>
</comment>
<organism evidence="5 6">
    <name type="scientific">Allacma fusca</name>
    <dbReference type="NCBI Taxonomy" id="39272"/>
    <lineage>
        <taxon>Eukaryota</taxon>
        <taxon>Metazoa</taxon>
        <taxon>Ecdysozoa</taxon>
        <taxon>Arthropoda</taxon>
        <taxon>Hexapoda</taxon>
        <taxon>Collembola</taxon>
        <taxon>Symphypleona</taxon>
        <taxon>Sminthuridae</taxon>
        <taxon>Allacma</taxon>
    </lineage>
</organism>
<dbReference type="AlphaFoldDB" id="A0A8J2PQ81"/>
<protein>
    <recommendedName>
        <fullName evidence="7">L-xylulose reductase</fullName>
    </recommendedName>
</protein>
<dbReference type="PANTHER" id="PTHR44252:SF3">
    <property type="entry name" value="D-ERYTHRULOSE REDUCTASE-RELATED"/>
    <property type="match status" value="1"/>
</dbReference>
<evidence type="ECO:0000256" key="4">
    <source>
        <dbReference type="ARBA" id="ARBA00023002"/>
    </source>
</evidence>
<evidence type="ECO:0000313" key="6">
    <source>
        <dbReference type="Proteomes" id="UP000708208"/>
    </source>
</evidence>
<sequence>MSVNISFKGKRVLVTGGGNGLGRALCERLYLEGAIVTALCRNQDWLESLERDCPGLRTICVDLEDWEATRDQLSKLEVMDCLVNNAGVGVAENVMETTPRGFDKVMNVNLKGMINVGQVIAQKMIDSNQGGTMVNVSSMSSETGSRQNVSYAMSKAATDMLTKVMAQELGPKHIRVNSVNPTVISGTVLSRALFDETSQGAMAKKYIVERTPLGRICDMEDALNAILFLLSDASAIIQGKSVFLDGGYRAC</sequence>
<keyword evidence="3" id="KW-0521">NADP</keyword>
<accession>A0A8J2PQ81</accession>
<dbReference type="InterPro" id="IPR002347">
    <property type="entry name" value="SDR_fam"/>
</dbReference>
<dbReference type="PANTHER" id="PTHR44252">
    <property type="entry name" value="D-ERYTHRULOSE REDUCTASE"/>
    <property type="match status" value="1"/>
</dbReference>